<evidence type="ECO:0000256" key="11">
    <source>
        <dbReference type="ARBA" id="ARBA00022833"/>
    </source>
</evidence>
<dbReference type="GO" id="GO:0016740">
    <property type="term" value="F:transferase activity"/>
    <property type="evidence" value="ECO:0007669"/>
    <property type="project" value="UniProtKB-KW"/>
</dbReference>
<dbReference type="InterPro" id="IPR040221">
    <property type="entry name" value="CDCA7/CDA7L"/>
</dbReference>
<evidence type="ECO:0000259" key="18">
    <source>
        <dbReference type="PROSITE" id="PS50089"/>
    </source>
</evidence>
<dbReference type="GO" id="GO:0016567">
    <property type="term" value="P:protein ubiquitination"/>
    <property type="evidence" value="ECO:0007669"/>
    <property type="project" value="UniProtKB-UniPathway"/>
</dbReference>
<dbReference type="GO" id="GO:0008270">
    <property type="term" value="F:zinc ion binding"/>
    <property type="evidence" value="ECO:0007669"/>
    <property type="project" value="UniProtKB-KW"/>
</dbReference>
<dbReference type="SMART" id="SM00647">
    <property type="entry name" value="IBR"/>
    <property type="match status" value="1"/>
</dbReference>
<keyword evidence="14" id="KW-0804">Transcription</keyword>
<gene>
    <name evidence="20" type="ORF">COLO4_16238</name>
</gene>
<keyword evidence="11" id="KW-0862">Zinc</keyword>
<dbReference type="PROSITE" id="PS50089">
    <property type="entry name" value="ZF_RING_2"/>
    <property type="match status" value="1"/>
</dbReference>
<keyword evidence="3" id="KW-0963">Cytoplasm</keyword>
<keyword evidence="4" id="KW-1017">Isopeptide bond</keyword>
<dbReference type="InterPro" id="IPR044066">
    <property type="entry name" value="TRIAD_supradom"/>
</dbReference>
<keyword evidence="7" id="KW-0479">Metal-binding</keyword>
<feature type="domain" description="RING-type" evidence="18">
    <location>
        <begin position="218"/>
        <end position="263"/>
    </location>
</feature>
<evidence type="ECO:0000313" key="21">
    <source>
        <dbReference type="Proteomes" id="UP000187203"/>
    </source>
</evidence>
<dbReference type="Pfam" id="PF10497">
    <property type="entry name" value="zf-4CXXC_R1"/>
    <property type="match status" value="1"/>
</dbReference>
<accession>A0A1R3JIJ4</accession>
<evidence type="ECO:0000259" key="19">
    <source>
        <dbReference type="PROSITE" id="PS51873"/>
    </source>
</evidence>
<reference evidence="21" key="1">
    <citation type="submission" date="2013-09" db="EMBL/GenBank/DDBJ databases">
        <title>Corchorus olitorius genome sequencing.</title>
        <authorList>
            <person name="Alam M."/>
            <person name="Haque M.S."/>
            <person name="Islam M.S."/>
            <person name="Emdad E.M."/>
            <person name="Islam M.M."/>
            <person name="Ahmed B."/>
            <person name="Halim A."/>
            <person name="Hossen Q.M.M."/>
            <person name="Hossain M.Z."/>
            <person name="Ahmed R."/>
            <person name="Khan M.M."/>
            <person name="Islam R."/>
            <person name="Rashid M.M."/>
            <person name="Khan S.A."/>
            <person name="Rahman M.S."/>
            <person name="Alam M."/>
            <person name="Yahiya A.S."/>
            <person name="Khan M.S."/>
            <person name="Azam M.S."/>
            <person name="Haque T."/>
            <person name="Lashkar M.Z.H."/>
            <person name="Akhand A.I."/>
            <person name="Morshed G."/>
            <person name="Roy S."/>
            <person name="Uddin K.S."/>
            <person name="Rabeya T."/>
            <person name="Hossain A.S."/>
            <person name="Chowdhury A."/>
            <person name="Snigdha A.R."/>
            <person name="Mortoza M.S."/>
            <person name="Matin S.A."/>
            <person name="Hoque S.M.E."/>
            <person name="Islam M.K."/>
            <person name="Roy D.K."/>
            <person name="Haider R."/>
            <person name="Moosa M.M."/>
            <person name="Elias S.M."/>
            <person name="Hasan A.M."/>
            <person name="Jahan S."/>
            <person name="Shafiuddin M."/>
            <person name="Mahmood N."/>
            <person name="Shommy N.S."/>
        </authorList>
    </citation>
    <scope>NUCLEOTIDE SEQUENCE [LARGE SCALE GENOMIC DNA]</scope>
    <source>
        <strain evidence="21">cv. O-4</strain>
    </source>
</reference>
<evidence type="ECO:0000256" key="4">
    <source>
        <dbReference type="ARBA" id="ARBA00022499"/>
    </source>
</evidence>
<evidence type="ECO:0000256" key="12">
    <source>
        <dbReference type="ARBA" id="ARBA00022843"/>
    </source>
</evidence>
<feature type="region of interest" description="Disordered" evidence="17">
    <location>
        <begin position="167"/>
        <end position="187"/>
    </location>
</feature>
<organism evidence="20 21">
    <name type="scientific">Corchorus olitorius</name>
    <dbReference type="NCBI Taxonomy" id="93759"/>
    <lineage>
        <taxon>Eukaryota</taxon>
        <taxon>Viridiplantae</taxon>
        <taxon>Streptophyta</taxon>
        <taxon>Embryophyta</taxon>
        <taxon>Tracheophyta</taxon>
        <taxon>Spermatophyta</taxon>
        <taxon>Magnoliopsida</taxon>
        <taxon>eudicotyledons</taxon>
        <taxon>Gunneridae</taxon>
        <taxon>Pentapetalae</taxon>
        <taxon>rosids</taxon>
        <taxon>malvids</taxon>
        <taxon>Malvales</taxon>
        <taxon>Malvaceae</taxon>
        <taxon>Grewioideae</taxon>
        <taxon>Apeibeae</taxon>
        <taxon>Corchorus</taxon>
    </lineage>
</organism>
<name>A0A1R3JIJ4_9ROSI</name>
<keyword evidence="9 16" id="KW-0863">Zinc-finger</keyword>
<feature type="compositionally biased region" description="Basic and acidic residues" evidence="17">
    <location>
        <begin position="1"/>
        <end position="13"/>
    </location>
</feature>
<dbReference type="FunFam" id="3.30.40.10:FF:000230">
    <property type="entry name" value="RBR-type E3 ubiquitin transferase"/>
    <property type="match status" value="1"/>
</dbReference>
<dbReference type="PROSITE" id="PS00518">
    <property type="entry name" value="ZF_RING_1"/>
    <property type="match status" value="1"/>
</dbReference>
<dbReference type="STRING" id="93759.A0A1R3JIJ4"/>
<dbReference type="Gene3D" id="3.30.40.10">
    <property type="entry name" value="Zinc/RING finger domain, C3HC4 (zinc finger)"/>
    <property type="match status" value="1"/>
</dbReference>
<dbReference type="Proteomes" id="UP000187203">
    <property type="component" value="Unassembled WGS sequence"/>
</dbReference>
<evidence type="ECO:0000256" key="10">
    <source>
        <dbReference type="ARBA" id="ARBA00022786"/>
    </source>
</evidence>
<dbReference type="SUPFAM" id="SSF57850">
    <property type="entry name" value="RING/U-box"/>
    <property type="match status" value="2"/>
</dbReference>
<dbReference type="Pfam" id="PF01485">
    <property type="entry name" value="IBR"/>
    <property type="match status" value="1"/>
</dbReference>
<dbReference type="GO" id="GO:0005634">
    <property type="term" value="C:nucleus"/>
    <property type="evidence" value="ECO:0007669"/>
    <property type="project" value="UniProtKB-SubCell"/>
</dbReference>
<evidence type="ECO:0000256" key="14">
    <source>
        <dbReference type="ARBA" id="ARBA00023163"/>
    </source>
</evidence>
<feature type="region of interest" description="Disordered" evidence="17">
    <location>
        <begin position="1"/>
        <end position="46"/>
    </location>
</feature>
<dbReference type="InterPro" id="IPR002867">
    <property type="entry name" value="IBR_dom"/>
</dbReference>
<evidence type="ECO:0000256" key="7">
    <source>
        <dbReference type="ARBA" id="ARBA00022723"/>
    </source>
</evidence>
<dbReference type="CDD" id="cd22582">
    <property type="entry name" value="BRcat_RBR_unk"/>
    <property type="match status" value="1"/>
</dbReference>
<keyword evidence="10" id="KW-0833">Ubl conjugation pathway</keyword>
<evidence type="ECO:0000256" key="13">
    <source>
        <dbReference type="ARBA" id="ARBA00023015"/>
    </source>
</evidence>
<dbReference type="InterPro" id="IPR001841">
    <property type="entry name" value="Znf_RING"/>
</dbReference>
<dbReference type="UniPathway" id="UPA00143"/>
<dbReference type="PANTHER" id="PTHR31169">
    <property type="entry name" value="OS05G0300700 PROTEIN"/>
    <property type="match status" value="1"/>
</dbReference>
<keyword evidence="13" id="KW-0805">Transcription regulation</keyword>
<evidence type="ECO:0000256" key="5">
    <source>
        <dbReference type="ARBA" id="ARBA00022553"/>
    </source>
</evidence>
<keyword evidence="12" id="KW-0832">Ubl conjugation</keyword>
<evidence type="ECO:0000256" key="17">
    <source>
        <dbReference type="SAM" id="MobiDB-lite"/>
    </source>
</evidence>
<dbReference type="InterPro" id="IPR013083">
    <property type="entry name" value="Znf_RING/FYVE/PHD"/>
</dbReference>
<evidence type="ECO:0000256" key="16">
    <source>
        <dbReference type="PROSITE-ProRule" id="PRU00175"/>
    </source>
</evidence>
<dbReference type="PANTHER" id="PTHR31169:SF8">
    <property type="entry name" value="ZINC-FINGER DOMAIN OF MONOAMINE-OXIDASE A REPRESSOR R1 PROTEIN"/>
    <property type="match status" value="1"/>
</dbReference>
<dbReference type="PROSITE" id="PS51873">
    <property type="entry name" value="TRIAD"/>
    <property type="match status" value="1"/>
</dbReference>
<feature type="domain" description="RING-type" evidence="19">
    <location>
        <begin position="214"/>
        <end position="401"/>
    </location>
</feature>
<evidence type="ECO:0000256" key="15">
    <source>
        <dbReference type="ARBA" id="ARBA00023242"/>
    </source>
</evidence>
<dbReference type="InterPro" id="IPR018866">
    <property type="entry name" value="Znf-4CXXC_R1"/>
</dbReference>
<evidence type="ECO:0000313" key="20">
    <source>
        <dbReference type="EMBL" id="OMO94633.1"/>
    </source>
</evidence>
<sequence>MAVTKKKLEEKKNSKTTWTADSGCSTQPIPESSSKRPRNNSSGVGGRIYRSQNAKSCHQCRQKTVYLAASCEKKIKDKECTIHFCHKCLLNRYGEKAEEVALLHDWICPRCRGICNCSRCMKKRGHQPTGVLAPAAKASGFASVSDMLHLNNTESLGSQEITDAAVSSKNRKAVDKENQVEKTSSSKKKSRAVLELDVCSTRKKKPVAAKRKVEKTICEICVERKESDQMFTIQSCFHSYCFDCIGKHVVTRVEENITIIKCPGVNCKAVLELDVCRPVLPQVVIHRWEDALCQEFIDASRRFYCPFRDCSAPLLNDDGGKVIRESECPFCHRLFCAQCFVPWHPGINCEDFQRLNEDERGREDLMVRDLAKEKNWARCHFEFCYGCEKQWTKDHGGCQRN</sequence>
<dbReference type="AlphaFoldDB" id="A0A1R3JIJ4"/>
<evidence type="ECO:0000256" key="3">
    <source>
        <dbReference type="ARBA" id="ARBA00022490"/>
    </source>
</evidence>
<evidence type="ECO:0000256" key="6">
    <source>
        <dbReference type="ARBA" id="ARBA00022679"/>
    </source>
</evidence>
<keyword evidence="8" id="KW-0677">Repeat</keyword>
<dbReference type="GO" id="GO:0006355">
    <property type="term" value="P:regulation of DNA-templated transcription"/>
    <property type="evidence" value="ECO:0007669"/>
    <property type="project" value="InterPro"/>
</dbReference>
<evidence type="ECO:0000256" key="2">
    <source>
        <dbReference type="ARBA" id="ARBA00004496"/>
    </source>
</evidence>
<dbReference type="OrthoDB" id="10009520at2759"/>
<comment type="subcellular location">
    <subcellularLocation>
        <location evidence="2">Cytoplasm</location>
    </subcellularLocation>
    <subcellularLocation>
        <location evidence="1">Nucleus</location>
    </subcellularLocation>
</comment>
<keyword evidence="21" id="KW-1185">Reference proteome</keyword>
<keyword evidence="5" id="KW-0597">Phosphoprotein</keyword>
<keyword evidence="15" id="KW-0539">Nucleus</keyword>
<evidence type="ECO:0000256" key="1">
    <source>
        <dbReference type="ARBA" id="ARBA00004123"/>
    </source>
</evidence>
<keyword evidence="6" id="KW-0808">Transferase</keyword>
<dbReference type="EMBL" id="AWUE01015991">
    <property type="protein sequence ID" value="OMO94633.1"/>
    <property type="molecule type" value="Genomic_DNA"/>
</dbReference>
<protein>
    <submittedName>
        <fullName evidence="20">Zinc finger, C6HC-type</fullName>
    </submittedName>
</protein>
<evidence type="ECO:0000256" key="8">
    <source>
        <dbReference type="ARBA" id="ARBA00022737"/>
    </source>
</evidence>
<feature type="compositionally biased region" description="Polar residues" evidence="17">
    <location>
        <begin position="18"/>
        <end position="32"/>
    </location>
</feature>
<dbReference type="InterPro" id="IPR017907">
    <property type="entry name" value="Znf_RING_CS"/>
</dbReference>
<dbReference type="GO" id="GO:0005737">
    <property type="term" value="C:cytoplasm"/>
    <property type="evidence" value="ECO:0007669"/>
    <property type="project" value="UniProtKB-SubCell"/>
</dbReference>
<proteinExistence type="predicted"/>
<evidence type="ECO:0000256" key="9">
    <source>
        <dbReference type="ARBA" id="ARBA00022771"/>
    </source>
</evidence>
<comment type="caution">
    <text evidence="20">The sequence shown here is derived from an EMBL/GenBank/DDBJ whole genome shotgun (WGS) entry which is preliminary data.</text>
</comment>